<accession>A0A319CRB5</accession>
<feature type="region of interest" description="Disordered" evidence="1">
    <location>
        <begin position="1"/>
        <end position="193"/>
    </location>
</feature>
<dbReference type="InterPro" id="IPR053268">
    <property type="entry name" value="Woronin_anchor"/>
</dbReference>
<feature type="compositionally biased region" description="Low complexity" evidence="1">
    <location>
        <begin position="55"/>
        <end position="75"/>
    </location>
</feature>
<feature type="compositionally biased region" description="Low complexity" evidence="1">
    <location>
        <begin position="11"/>
        <end position="27"/>
    </location>
</feature>
<feature type="region of interest" description="Disordered" evidence="1">
    <location>
        <begin position="1412"/>
        <end position="1435"/>
    </location>
</feature>
<dbReference type="VEuPathDB" id="FungiDB:BO71DRAFT_340062"/>
<reference evidence="2 3" key="1">
    <citation type="submission" date="2018-02" db="EMBL/GenBank/DDBJ databases">
        <title>The genomes of Aspergillus section Nigri reveals drivers in fungal speciation.</title>
        <authorList>
            <consortium name="DOE Joint Genome Institute"/>
            <person name="Vesth T.C."/>
            <person name="Nybo J."/>
            <person name="Theobald S."/>
            <person name="Brandl J."/>
            <person name="Frisvad J.C."/>
            <person name="Nielsen K.F."/>
            <person name="Lyhne E.K."/>
            <person name="Kogle M.E."/>
            <person name="Kuo A."/>
            <person name="Riley R."/>
            <person name="Clum A."/>
            <person name="Nolan M."/>
            <person name="Lipzen A."/>
            <person name="Salamov A."/>
            <person name="Henrissat B."/>
            <person name="Wiebenga A."/>
            <person name="De vries R.P."/>
            <person name="Grigoriev I.V."/>
            <person name="Mortensen U.H."/>
            <person name="Andersen M.R."/>
            <person name="Baker S.E."/>
        </authorList>
    </citation>
    <scope>NUCLEOTIDE SEQUENCE [LARGE SCALE GENOMIC DNA]</scope>
    <source>
        <strain evidence="2 3">CBS 707.79</strain>
    </source>
</reference>
<feature type="compositionally biased region" description="Polar residues" evidence="1">
    <location>
        <begin position="928"/>
        <end position="938"/>
    </location>
</feature>
<feature type="compositionally biased region" description="Basic and acidic residues" evidence="1">
    <location>
        <begin position="1071"/>
        <end position="1139"/>
    </location>
</feature>
<evidence type="ECO:0000256" key="1">
    <source>
        <dbReference type="SAM" id="MobiDB-lite"/>
    </source>
</evidence>
<feature type="region of interest" description="Disordered" evidence="1">
    <location>
        <begin position="801"/>
        <end position="905"/>
    </location>
</feature>
<feature type="compositionally biased region" description="Low complexity" evidence="1">
    <location>
        <begin position="843"/>
        <end position="852"/>
    </location>
</feature>
<evidence type="ECO:0008006" key="4">
    <source>
        <dbReference type="Google" id="ProtNLM"/>
    </source>
</evidence>
<feature type="compositionally biased region" description="Basic residues" evidence="1">
    <location>
        <begin position="1625"/>
        <end position="1634"/>
    </location>
</feature>
<feature type="region of interest" description="Disordered" evidence="1">
    <location>
        <begin position="506"/>
        <end position="559"/>
    </location>
</feature>
<evidence type="ECO:0000313" key="3">
    <source>
        <dbReference type="Proteomes" id="UP000247810"/>
    </source>
</evidence>
<feature type="compositionally biased region" description="Polar residues" evidence="1">
    <location>
        <begin position="1004"/>
        <end position="1041"/>
    </location>
</feature>
<feature type="compositionally biased region" description="Polar residues" evidence="1">
    <location>
        <begin position="181"/>
        <end position="193"/>
    </location>
</feature>
<feature type="compositionally biased region" description="Basic and acidic residues" evidence="1">
    <location>
        <begin position="93"/>
        <end position="127"/>
    </location>
</feature>
<gene>
    <name evidence="2" type="ORF">BO71DRAFT_340062</name>
</gene>
<organism evidence="2 3">
    <name type="scientific">Aspergillus ellipticus CBS 707.79</name>
    <dbReference type="NCBI Taxonomy" id="1448320"/>
    <lineage>
        <taxon>Eukaryota</taxon>
        <taxon>Fungi</taxon>
        <taxon>Dikarya</taxon>
        <taxon>Ascomycota</taxon>
        <taxon>Pezizomycotina</taxon>
        <taxon>Eurotiomycetes</taxon>
        <taxon>Eurotiomycetidae</taxon>
        <taxon>Eurotiales</taxon>
        <taxon>Aspergillaceae</taxon>
        <taxon>Aspergillus</taxon>
        <taxon>Aspergillus subgen. Circumdati</taxon>
    </lineage>
</organism>
<feature type="compositionally biased region" description="Basic residues" evidence="1">
    <location>
        <begin position="646"/>
        <end position="661"/>
    </location>
</feature>
<feature type="compositionally biased region" description="Low complexity" evidence="1">
    <location>
        <begin position="718"/>
        <end position="731"/>
    </location>
</feature>
<evidence type="ECO:0000313" key="2">
    <source>
        <dbReference type="EMBL" id="PYH87885.1"/>
    </source>
</evidence>
<dbReference type="OrthoDB" id="5365701at2759"/>
<feature type="compositionally biased region" description="Basic residues" evidence="1">
    <location>
        <begin position="767"/>
        <end position="779"/>
    </location>
</feature>
<dbReference type="STRING" id="1448320.A0A319CRB5"/>
<feature type="compositionally biased region" description="Basic and acidic residues" evidence="1">
    <location>
        <begin position="810"/>
        <end position="824"/>
    </location>
</feature>
<feature type="compositionally biased region" description="Basic residues" evidence="1">
    <location>
        <begin position="1712"/>
        <end position="1722"/>
    </location>
</feature>
<feature type="compositionally biased region" description="Basic and acidic residues" evidence="1">
    <location>
        <begin position="1686"/>
        <end position="1711"/>
    </location>
</feature>
<protein>
    <recommendedName>
        <fullName evidence="4">Involucrin repeat protein</fullName>
    </recommendedName>
</protein>
<feature type="compositionally biased region" description="Basic residues" evidence="1">
    <location>
        <begin position="512"/>
        <end position="523"/>
    </location>
</feature>
<dbReference type="PANTHER" id="PTHR40641">
    <property type="entry name" value="INVOLUCRIN REPEAT PROTEIN (AFU_ORTHOLOGUE AFUA_2G08060)"/>
    <property type="match status" value="1"/>
</dbReference>
<feature type="compositionally biased region" description="Basic and acidic residues" evidence="1">
    <location>
        <begin position="45"/>
        <end position="54"/>
    </location>
</feature>
<feature type="compositionally biased region" description="Basic and acidic residues" evidence="1">
    <location>
        <begin position="1726"/>
        <end position="1749"/>
    </location>
</feature>
<feature type="compositionally biased region" description="Low complexity" evidence="1">
    <location>
        <begin position="664"/>
        <end position="679"/>
    </location>
</feature>
<feature type="compositionally biased region" description="Basic and acidic residues" evidence="1">
    <location>
        <begin position="134"/>
        <end position="165"/>
    </location>
</feature>
<feature type="compositionally biased region" description="Basic residues" evidence="1">
    <location>
        <begin position="734"/>
        <end position="744"/>
    </location>
</feature>
<feature type="compositionally biased region" description="Basic and acidic residues" evidence="1">
    <location>
        <begin position="1655"/>
        <end position="1671"/>
    </location>
</feature>
<feature type="compositionally biased region" description="Polar residues" evidence="1">
    <location>
        <begin position="343"/>
        <end position="353"/>
    </location>
</feature>
<dbReference type="Proteomes" id="UP000247810">
    <property type="component" value="Unassembled WGS sequence"/>
</dbReference>
<dbReference type="PANTHER" id="PTHR40641:SF2">
    <property type="entry name" value="INVOLUCRIN REPEAT PROTEIN"/>
    <property type="match status" value="1"/>
</dbReference>
<feature type="compositionally biased region" description="Low complexity" evidence="1">
    <location>
        <begin position="861"/>
        <end position="883"/>
    </location>
</feature>
<feature type="region of interest" description="Disordered" evidence="1">
    <location>
        <begin position="1335"/>
        <end position="1360"/>
    </location>
</feature>
<feature type="compositionally biased region" description="Low complexity" evidence="1">
    <location>
        <begin position="746"/>
        <end position="761"/>
    </location>
</feature>
<feature type="compositionally biased region" description="Pro residues" evidence="1">
    <location>
        <begin position="969"/>
        <end position="979"/>
    </location>
</feature>
<feature type="compositionally biased region" description="Basic and acidic residues" evidence="1">
    <location>
        <begin position="621"/>
        <end position="645"/>
    </location>
</feature>
<feature type="region of interest" description="Disordered" evidence="1">
    <location>
        <begin position="408"/>
        <end position="453"/>
    </location>
</feature>
<feature type="region of interest" description="Disordered" evidence="1">
    <location>
        <begin position="584"/>
        <end position="788"/>
    </location>
</feature>
<feature type="compositionally biased region" description="Basic residues" evidence="1">
    <location>
        <begin position="884"/>
        <end position="895"/>
    </location>
</feature>
<keyword evidence="3" id="KW-1185">Reference proteome</keyword>
<feature type="region of interest" description="Disordered" evidence="1">
    <location>
        <begin position="292"/>
        <end position="368"/>
    </location>
</feature>
<feature type="compositionally biased region" description="Low complexity" evidence="1">
    <location>
        <begin position="601"/>
        <end position="612"/>
    </location>
</feature>
<feature type="compositionally biased region" description="Basic and acidic residues" evidence="1">
    <location>
        <begin position="1532"/>
        <end position="1543"/>
    </location>
</feature>
<dbReference type="EMBL" id="KZ826156">
    <property type="protein sequence ID" value="PYH87885.1"/>
    <property type="molecule type" value="Genomic_DNA"/>
</dbReference>
<feature type="region of interest" description="Disordered" evidence="1">
    <location>
        <begin position="1509"/>
        <end position="1769"/>
    </location>
</feature>
<feature type="compositionally biased region" description="Polar residues" evidence="1">
    <location>
        <begin position="980"/>
        <end position="991"/>
    </location>
</feature>
<name>A0A319CRB5_9EURO</name>
<proteinExistence type="predicted"/>
<feature type="region of interest" description="Disordered" evidence="1">
    <location>
        <begin position="921"/>
        <end position="1220"/>
    </location>
</feature>
<sequence>MFKALLGGANRSSSDVRSTSSSKSSKSSSRRKTDSKSSTVSRKSSRGDDRDRGLGDLASYRSSSSRNRRYAPSAAGESVASSYATADQGPPIESDRIVIERAPKRRDSEDTDRRDRYRDNGDEEGRSSRRRERVRSPSRERERTRTEREEGMSETISRDRDDGRPQRRRTQSGDMYASPVATGTPTSMPNSPNVPAFYDPHVPQQFPGQFPAYVAEPYLPPHHGEAAEYYGDQGQSVHDQPGVRPQPPLVIPESQAHLMTASPTANPPPEPSSMGQVGAAAAYFMDDADLGIEQSEQPPPPAPKPPKPRPARPTKPSVQTGISGPPSAAATPAVTDFPEHSISESPSTYVPPNSSTPPKPSRPHGVGTAVGAAAAGAAAGYMMGNHHQSSASMEHSSQYTTQNYEETFTHSSSYPGPSMYPPQQDPAFFTAGPGPATEYASSPLHPDHAALYHGAPLQPGSLAFQQRQRGPLDKFIDFWKDPDGVGEFEDYTESIGICKYCFEPGSTSRDAPRRHNHKPRRRSADRYSSSSRVDKTSRYTSSEDEGRRRKSSPRNSWLPGLLGGYAVKSMFSTKGFDETYSLRSGRVASSRHSVHESEGASTSGRRSQTSRGVYRRSYRSRSRERTEQSSYHSDSKTSKYEESRLRSRSRSRSSSRTQRHAALRDAALGAAVGTATLSAYESHRRDSSRSSVSRKPKSRKTSSSDGSVVDISRPGRKSMGSGLSFFFSTSSENRRKRQAKKRRSIFSFNNSSSSSLDADLAFGAGYSKRKAEKSKRRSKKETEGDVDTALLGLGAAATALVASSHRRGRRTGEVLARKDSRYGRSDYASSATNDEGWEDLDSGDQSSSSVNSGLAFGGSGIFPSSDSHSSDSGTSKWTWGWGSKKTKKKQKKRRSRSSESRLPAEAAVAAGLGTAALASAYRRGAKTDATSSTGSLQQVAPVPTSDPSRFDTVNVPSFPPAQPTLVRPGPIPLQQPQPVTPVSQAVYTTQGEPIHAYSAPNAPPSSGTSFMPYETQVQNSRIDSDVTSRINRPYRSDSSPAFHTEPLESGSTSTVKHRPTVKDQASVQFRLTEEQADKERRSNLREKARRDDDRGDVVQLIDREHEMAVRDAERQANRQREQEYEPSKVEEDHSRKDIDSSSWVDASAATVLSEAASQRREKRRAERRRGTESDSVASSLPMSDVAQEVTGGRSHSGRDTDDVRPSAFRRSPRSPRRKPVYEDYAQFFAPEELRYSPDTYARREPISMPTIIEAEPANEASPVSEELHPDYGGGLPWAVPELRLTEPTPPQSVIGSVRDTVSSIILIPGQPKEENKPERQTTGSRVSWGEHEMHEYEVPSTSSELESVDQDIGDLQPDNQIGHPAAEIIEEHPPDFSIEQPPSTSKSVSSMVGTDIEFAAAVAAATAAAGFDPSLVTDDPSYHTRTSPPTSEPKVKFISPWEEVAPSRPLTRGFVEGEVETPDEDKTAQVAPEQLVEDRPRYFKSEPLIDRESIVQPRQSIAQEVIGHISRKRDSGGNDNIKACSDVASSPRDVRPVGRREEIEPPQEVLSMPGGFETEEPSERPRSFKALNTPRDSPLSVVSASVIRDHVSPAIQDNSEQDSADLEAKDDTDLPAVEADSAEGKKKRRKRRSKRDSDNFEDSMSITSSPARIGESSEKHRSTDDKAKDTRSGGFLSNLFGSRVSEPIENRRSSSTDRRSSREVQSEIGSRRKEKSSRRRSSSRGDALDNESRRKQDDDNSSVADKENANVENYKSTRHRREEKRRQKYEDMMELGKSTEFVKV</sequence>